<evidence type="ECO:0000256" key="5">
    <source>
        <dbReference type="SAM" id="MobiDB-lite"/>
    </source>
</evidence>
<dbReference type="InterPro" id="IPR001138">
    <property type="entry name" value="Zn2Cys6_DnaBD"/>
</dbReference>
<evidence type="ECO:0000313" key="7">
    <source>
        <dbReference type="EMBL" id="KAE8376983.1"/>
    </source>
</evidence>
<evidence type="ECO:0000256" key="2">
    <source>
        <dbReference type="ARBA" id="ARBA00023125"/>
    </source>
</evidence>
<organism evidence="7 8">
    <name type="scientific">Aspergillus bertholletiae</name>
    <dbReference type="NCBI Taxonomy" id="1226010"/>
    <lineage>
        <taxon>Eukaryota</taxon>
        <taxon>Fungi</taxon>
        <taxon>Dikarya</taxon>
        <taxon>Ascomycota</taxon>
        <taxon>Pezizomycotina</taxon>
        <taxon>Eurotiomycetes</taxon>
        <taxon>Eurotiomycetidae</taxon>
        <taxon>Eurotiales</taxon>
        <taxon>Aspergillaceae</taxon>
        <taxon>Aspergillus</taxon>
        <taxon>Aspergillus subgen. Circumdati</taxon>
    </lineage>
</organism>
<dbReference type="SUPFAM" id="SSF57701">
    <property type="entry name" value="Zn2/Cys6 DNA-binding domain"/>
    <property type="match status" value="1"/>
</dbReference>
<keyword evidence="4" id="KW-0539">Nucleus</keyword>
<name>A0A5N7B4P5_9EURO</name>
<dbReference type="CDD" id="cd00067">
    <property type="entry name" value="GAL4"/>
    <property type="match status" value="1"/>
</dbReference>
<dbReference type="InterPro" id="IPR036864">
    <property type="entry name" value="Zn2-C6_fun-type_DNA-bd_sf"/>
</dbReference>
<keyword evidence="3" id="KW-0804">Transcription</keyword>
<dbReference type="GO" id="GO:0000981">
    <property type="term" value="F:DNA-binding transcription factor activity, RNA polymerase II-specific"/>
    <property type="evidence" value="ECO:0007669"/>
    <property type="project" value="InterPro"/>
</dbReference>
<keyword evidence="2" id="KW-0238">DNA-binding</keyword>
<dbReference type="InterPro" id="IPR051127">
    <property type="entry name" value="Fungal_SecMet_Regulators"/>
</dbReference>
<evidence type="ECO:0000256" key="4">
    <source>
        <dbReference type="ARBA" id="ARBA00023242"/>
    </source>
</evidence>
<feature type="region of interest" description="Disordered" evidence="5">
    <location>
        <begin position="48"/>
        <end position="81"/>
    </location>
</feature>
<dbReference type="Gene3D" id="4.10.240.10">
    <property type="entry name" value="Zn(2)-C6 fungal-type DNA-binding domain"/>
    <property type="match status" value="1"/>
</dbReference>
<accession>A0A5N7B4P5</accession>
<reference evidence="7 8" key="1">
    <citation type="submission" date="2019-04" db="EMBL/GenBank/DDBJ databases">
        <title>Friends and foes A comparative genomics studyof 23 Aspergillus species from section Flavi.</title>
        <authorList>
            <consortium name="DOE Joint Genome Institute"/>
            <person name="Kjaerbolling I."/>
            <person name="Vesth T."/>
            <person name="Frisvad J.C."/>
            <person name="Nybo J.L."/>
            <person name="Theobald S."/>
            <person name="Kildgaard S."/>
            <person name="Isbrandt T."/>
            <person name="Kuo A."/>
            <person name="Sato A."/>
            <person name="Lyhne E.K."/>
            <person name="Kogle M.E."/>
            <person name="Wiebenga A."/>
            <person name="Kun R.S."/>
            <person name="Lubbers R.J."/>
            <person name="Makela M.R."/>
            <person name="Barry K."/>
            <person name="Chovatia M."/>
            <person name="Clum A."/>
            <person name="Daum C."/>
            <person name="Haridas S."/>
            <person name="He G."/>
            <person name="LaButti K."/>
            <person name="Lipzen A."/>
            <person name="Mondo S."/>
            <person name="Riley R."/>
            <person name="Salamov A."/>
            <person name="Simmons B.A."/>
            <person name="Magnuson J.K."/>
            <person name="Henrissat B."/>
            <person name="Mortensen U.H."/>
            <person name="Larsen T.O."/>
            <person name="Devries R.P."/>
            <person name="Grigoriev I.V."/>
            <person name="Machida M."/>
            <person name="Baker S.E."/>
            <person name="Andersen M.R."/>
        </authorList>
    </citation>
    <scope>NUCLEOTIDE SEQUENCE [LARGE SCALE GENOMIC DNA]</scope>
    <source>
        <strain evidence="7 8">IBT 29228</strain>
    </source>
</reference>
<dbReference type="CDD" id="cd12148">
    <property type="entry name" value="fungal_TF_MHR"/>
    <property type="match status" value="1"/>
</dbReference>
<protein>
    <recommendedName>
        <fullName evidence="6">Zn(2)-C6 fungal-type domain-containing protein</fullName>
    </recommendedName>
</protein>
<dbReference type="GO" id="GO:0005634">
    <property type="term" value="C:nucleus"/>
    <property type="evidence" value="ECO:0007669"/>
    <property type="project" value="TreeGrafter"/>
</dbReference>
<dbReference type="AlphaFoldDB" id="A0A5N7B4P5"/>
<dbReference type="OrthoDB" id="4064873at2759"/>
<evidence type="ECO:0000256" key="3">
    <source>
        <dbReference type="ARBA" id="ARBA00023163"/>
    </source>
</evidence>
<evidence type="ECO:0000259" key="6">
    <source>
        <dbReference type="SMART" id="SM00066"/>
    </source>
</evidence>
<keyword evidence="1" id="KW-0805">Transcription regulation</keyword>
<feature type="domain" description="Zn(2)-C6 fungal-type" evidence="6">
    <location>
        <begin position="12"/>
        <end position="57"/>
    </location>
</feature>
<dbReference type="GO" id="GO:0000978">
    <property type="term" value="F:RNA polymerase II cis-regulatory region sequence-specific DNA binding"/>
    <property type="evidence" value="ECO:0007669"/>
    <property type="project" value="TreeGrafter"/>
</dbReference>
<dbReference type="PANTHER" id="PTHR47424:SF9">
    <property type="entry name" value="TAH-2"/>
    <property type="match status" value="1"/>
</dbReference>
<dbReference type="EMBL" id="ML736231">
    <property type="protein sequence ID" value="KAE8376983.1"/>
    <property type="molecule type" value="Genomic_DNA"/>
</dbReference>
<dbReference type="Proteomes" id="UP000326198">
    <property type="component" value="Unassembled WGS sequence"/>
</dbReference>
<dbReference type="GO" id="GO:0008270">
    <property type="term" value="F:zinc ion binding"/>
    <property type="evidence" value="ECO:0007669"/>
    <property type="project" value="InterPro"/>
</dbReference>
<dbReference type="GO" id="GO:0000435">
    <property type="term" value="P:positive regulation of transcription from RNA polymerase II promoter by galactose"/>
    <property type="evidence" value="ECO:0007669"/>
    <property type="project" value="TreeGrafter"/>
</dbReference>
<evidence type="ECO:0000313" key="8">
    <source>
        <dbReference type="Proteomes" id="UP000326198"/>
    </source>
</evidence>
<proteinExistence type="predicted"/>
<dbReference type="PANTHER" id="PTHR47424">
    <property type="entry name" value="REGULATORY PROTEIN GAL4"/>
    <property type="match status" value="1"/>
</dbReference>
<sequence>MPRAKVWPEDRQRSSQACIMCKGSKIRCDGNRPYLFCVARNRGDSCSYKNPKRQRRQAAENGSVYAQPSLRTPPLFPSSERSPAVRKVCFPCFPTKNENFYSSMEFLAVFLSNTSSLFFLHFIRKTVMNRSGPSKFTDMTWANAMLEPDNSIHSIDPCPDGSIGSRKELFRYYSEAASGLLDLFEPTEVALLLEDSIPTDRIQTMSARARVDLAAIFAALAIGAQARGSSQENTGLAKLFFAKSKSIAFESMLGDSYTRVVRLFTLMAFYLFGEGLRTTCAIYLGIASRTAIVLGLYVPAREGFIMQETLGTTYEILLALLQRYSPHHRERLWGNLQIIDTLTSSLMGVPNGQAFLVPKTNRSAEVNLPSSVQNDAFQSILNASRILQRSRERLRNGNLMDIPIVEEALEEFHTWNRGLPSELQGTTYEKPAYDSWNDNDRQIFVAQLHVSCNYYSSVILLTRQFLIANVVSRLRSSSPGDPSNTADKMVSPKVQRLAYACISSARHVIETCTRFINGGLVKASLPFIQVCICGAGLVLRFAAFGDEPGSDILGGFHEACLIVEKLAELSPHAKEFLALLWSFAGAIAQKNKLQAQERELKASNYVHHLLVADD</sequence>
<dbReference type="SMART" id="SM00066">
    <property type="entry name" value="GAL4"/>
    <property type="match status" value="1"/>
</dbReference>
<gene>
    <name evidence="7" type="ORF">BDV26DRAFT_293664</name>
</gene>
<keyword evidence="8" id="KW-1185">Reference proteome</keyword>
<evidence type="ECO:0000256" key="1">
    <source>
        <dbReference type="ARBA" id="ARBA00023015"/>
    </source>
</evidence>